<dbReference type="CDD" id="cd18870">
    <property type="entry name" value="NUDIX_AcylCoAdiphos_Nudt19"/>
    <property type="match status" value="1"/>
</dbReference>
<keyword evidence="7" id="KW-0464">Manganese</keyword>
<evidence type="ECO:0000256" key="6">
    <source>
        <dbReference type="ARBA" id="ARBA00022842"/>
    </source>
</evidence>
<dbReference type="PANTHER" id="PTHR12318:SF0">
    <property type="entry name" value="ACYL-COENZYME A DIPHOSPHATASE NUDT19"/>
    <property type="match status" value="1"/>
</dbReference>
<dbReference type="InterPro" id="IPR015797">
    <property type="entry name" value="NUDIX_hydrolase-like_dom_sf"/>
</dbReference>
<dbReference type="PANTHER" id="PTHR12318">
    <property type="entry name" value="TESTOSTERONE-REGULATED PROTEIN RP2"/>
    <property type="match status" value="1"/>
</dbReference>
<evidence type="ECO:0000259" key="8">
    <source>
        <dbReference type="PROSITE" id="PS51462"/>
    </source>
</evidence>
<reference evidence="9 10" key="2">
    <citation type="journal article" date="2010" name="Nucleic Acids Res.">
        <title>BeetleBase in 2010: revisions to provide comprehensive genomic information for Tribolium castaneum.</title>
        <authorList>
            <person name="Kim H.S."/>
            <person name="Murphy T."/>
            <person name="Xia J."/>
            <person name="Caragea D."/>
            <person name="Park Y."/>
            <person name="Beeman R.W."/>
            <person name="Lorenzen M.D."/>
            <person name="Butcher S."/>
            <person name="Manak J.R."/>
            <person name="Brown S.J."/>
        </authorList>
    </citation>
    <scope>GENOME REANNOTATION</scope>
    <source>
        <strain evidence="9 10">Georgia GA2</strain>
    </source>
</reference>
<keyword evidence="4" id="KW-0479">Metal-binding</keyword>
<dbReference type="PROSITE" id="PS51462">
    <property type="entry name" value="NUDIX"/>
    <property type="match status" value="1"/>
</dbReference>
<keyword evidence="6" id="KW-0460">Magnesium</keyword>
<organism evidence="9 10">
    <name type="scientific">Tribolium castaneum</name>
    <name type="common">Red flour beetle</name>
    <dbReference type="NCBI Taxonomy" id="7070"/>
    <lineage>
        <taxon>Eukaryota</taxon>
        <taxon>Metazoa</taxon>
        <taxon>Ecdysozoa</taxon>
        <taxon>Arthropoda</taxon>
        <taxon>Hexapoda</taxon>
        <taxon>Insecta</taxon>
        <taxon>Pterygota</taxon>
        <taxon>Neoptera</taxon>
        <taxon>Endopterygota</taxon>
        <taxon>Coleoptera</taxon>
        <taxon>Polyphaga</taxon>
        <taxon>Cucujiformia</taxon>
        <taxon>Tenebrionidae</taxon>
        <taxon>Tenebrionidae incertae sedis</taxon>
        <taxon>Tribolium</taxon>
    </lineage>
</organism>
<proteinExistence type="inferred from homology"/>
<evidence type="ECO:0000256" key="7">
    <source>
        <dbReference type="ARBA" id="ARBA00023211"/>
    </source>
</evidence>
<sequence>MWRESASLILAAKSVFGAPNPFNYKILCLKRSSKSGFMPNTYVFPGGNVSPSDSNLEWLKLYENFGFCKQSFDDLRAVENIPNVLEHDEKNRLPKYLSFRICAIRETFEECGILLARPKINADTASNWASFIGGKELVSWQHKVHDDSEQFFKMCSHFELCPDVWALKNWSHWVTPPSYLTSKFNTIFFLTTLHQMPTVHKDEREIQDLMWTTPEQCIEMNNQQKVLLPVPQFYEMSRLKTVPDVEALSDFATKRARAGFETYWPFRVKTNEGMYTILPGDDLYQKNDENNTAIPQVEQLPEARTKNRILHKSKYSNVVQIENFRPKCNHIAPVGAHLFNKGY</sequence>
<feature type="domain" description="Nudix hydrolase" evidence="8">
    <location>
        <begin position="1"/>
        <end position="235"/>
    </location>
</feature>
<dbReference type="HOGENOM" id="CLU_059078_1_0_1"/>
<protein>
    <submittedName>
        <fullName evidence="9">Nucleoside diphosphate-linked moiety X motif 19, mitochondrial-like Protein</fullName>
    </submittedName>
</protein>
<dbReference type="eggNOG" id="KOG3904">
    <property type="taxonomic scope" value="Eukaryota"/>
</dbReference>
<evidence type="ECO:0000256" key="2">
    <source>
        <dbReference type="ARBA" id="ARBA00001946"/>
    </source>
</evidence>
<dbReference type="Proteomes" id="UP000007266">
    <property type="component" value="Linkage group 1"/>
</dbReference>
<dbReference type="GO" id="GO:0016818">
    <property type="term" value="F:hydrolase activity, acting on acid anhydrides, in phosphorus-containing anhydrides"/>
    <property type="evidence" value="ECO:0007669"/>
    <property type="project" value="InterPro"/>
</dbReference>
<dbReference type="GO" id="GO:0046872">
    <property type="term" value="F:metal ion binding"/>
    <property type="evidence" value="ECO:0007669"/>
    <property type="project" value="UniProtKB-KW"/>
</dbReference>
<dbReference type="AlphaFoldDB" id="D6W6P0"/>
<dbReference type="OMA" id="CYPDIWS"/>
<keyword evidence="5" id="KW-0378">Hydrolase</keyword>
<evidence type="ECO:0000313" key="9">
    <source>
        <dbReference type="EMBL" id="EFA10965.2"/>
    </source>
</evidence>
<evidence type="ECO:0000256" key="5">
    <source>
        <dbReference type="ARBA" id="ARBA00022801"/>
    </source>
</evidence>
<dbReference type="InterPro" id="IPR039121">
    <property type="entry name" value="NUDT19"/>
</dbReference>
<dbReference type="InterPro" id="IPR000086">
    <property type="entry name" value="NUDIX_hydrolase_dom"/>
</dbReference>
<dbReference type="Gene3D" id="3.90.79.10">
    <property type="entry name" value="Nucleoside Triphosphate Pyrophosphohydrolase"/>
    <property type="match status" value="1"/>
</dbReference>
<dbReference type="InParanoid" id="D6W6P0"/>
<evidence type="ECO:0000256" key="3">
    <source>
        <dbReference type="ARBA" id="ARBA00005582"/>
    </source>
</evidence>
<dbReference type="FunCoup" id="D6W6P0">
    <property type="interactions" value="218"/>
</dbReference>
<dbReference type="SUPFAM" id="SSF55811">
    <property type="entry name" value="Nudix"/>
    <property type="match status" value="1"/>
</dbReference>
<comment type="cofactor">
    <cofactor evidence="1">
        <name>Mn(2+)</name>
        <dbReference type="ChEBI" id="CHEBI:29035"/>
    </cofactor>
</comment>
<accession>D6W6P0</accession>
<dbReference type="EMBL" id="KQ971307">
    <property type="protein sequence ID" value="EFA10965.2"/>
    <property type="molecule type" value="Genomic_DNA"/>
</dbReference>
<name>D6W6P0_TRICA</name>
<keyword evidence="10" id="KW-1185">Reference proteome</keyword>
<evidence type="ECO:0000256" key="1">
    <source>
        <dbReference type="ARBA" id="ARBA00001936"/>
    </source>
</evidence>
<evidence type="ECO:0000313" key="10">
    <source>
        <dbReference type="Proteomes" id="UP000007266"/>
    </source>
</evidence>
<dbReference type="STRING" id="7070.D6W6P0"/>
<comment type="similarity">
    <text evidence="3">Belongs to the Nudix hydrolase family.</text>
</comment>
<comment type="cofactor">
    <cofactor evidence="2">
        <name>Mg(2+)</name>
        <dbReference type="ChEBI" id="CHEBI:18420"/>
    </cofactor>
</comment>
<reference evidence="9 10" key="1">
    <citation type="journal article" date="2008" name="Nature">
        <title>The genome of the model beetle and pest Tribolium castaneum.</title>
        <authorList>
            <consortium name="Tribolium Genome Sequencing Consortium"/>
            <person name="Richards S."/>
            <person name="Gibbs R.A."/>
            <person name="Weinstock G.M."/>
            <person name="Brown S.J."/>
            <person name="Denell R."/>
            <person name="Beeman R.W."/>
            <person name="Gibbs R."/>
            <person name="Beeman R.W."/>
            <person name="Brown S.J."/>
            <person name="Bucher G."/>
            <person name="Friedrich M."/>
            <person name="Grimmelikhuijzen C.J."/>
            <person name="Klingler M."/>
            <person name="Lorenzen M."/>
            <person name="Richards S."/>
            <person name="Roth S."/>
            <person name="Schroder R."/>
            <person name="Tautz D."/>
            <person name="Zdobnov E.M."/>
            <person name="Muzny D."/>
            <person name="Gibbs R.A."/>
            <person name="Weinstock G.M."/>
            <person name="Attaway T."/>
            <person name="Bell S."/>
            <person name="Buhay C.J."/>
            <person name="Chandrabose M.N."/>
            <person name="Chavez D."/>
            <person name="Clerk-Blankenburg K.P."/>
            <person name="Cree A."/>
            <person name="Dao M."/>
            <person name="Davis C."/>
            <person name="Chacko J."/>
            <person name="Dinh H."/>
            <person name="Dugan-Rocha S."/>
            <person name="Fowler G."/>
            <person name="Garner T.T."/>
            <person name="Garnes J."/>
            <person name="Gnirke A."/>
            <person name="Hawes A."/>
            <person name="Hernandez J."/>
            <person name="Hines S."/>
            <person name="Holder M."/>
            <person name="Hume J."/>
            <person name="Jhangiani S.N."/>
            <person name="Joshi V."/>
            <person name="Khan Z.M."/>
            <person name="Jackson L."/>
            <person name="Kovar C."/>
            <person name="Kowis A."/>
            <person name="Lee S."/>
            <person name="Lewis L.R."/>
            <person name="Margolis J."/>
            <person name="Morgan M."/>
            <person name="Nazareth L.V."/>
            <person name="Nguyen N."/>
            <person name="Okwuonu G."/>
            <person name="Parker D."/>
            <person name="Richards S."/>
            <person name="Ruiz S.J."/>
            <person name="Santibanez J."/>
            <person name="Savard J."/>
            <person name="Scherer S.E."/>
            <person name="Schneider B."/>
            <person name="Sodergren E."/>
            <person name="Tautz D."/>
            <person name="Vattahil S."/>
            <person name="Villasana D."/>
            <person name="White C.S."/>
            <person name="Wright R."/>
            <person name="Park Y."/>
            <person name="Beeman R.W."/>
            <person name="Lord J."/>
            <person name="Oppert B."/>
            <person name="Lorenzen M."/>
            <person name="Brown S."/>
            <person name="Wang L."/>
            <person name="Savard J."/>
            <person name="Tautz D."/>
            <person name="Richards S."/>
            <person name="Weinstock G."/>
            <person name="Gibbs R.A."/>
            <person name="Liu Y."/>
            <person name="Worley K."/>
            <person name="Weinstock G."/>
            <person name="Elsik C.G."/>
            <person name="Reese J.T."/>
            <person name="Elhaik E."/>
            <person name="Landan G."/>
            <person name="Graur D."/>
            <person name="Arensburger P."/>
            <person name="Atkinson P."/>
            <person name="Beeman R.W."/>
            <person name="Beidler J."/>
            <person name="Brown S.J."/>
            <person name="Demuth J.P."/>
            <person name="Drury D.W."/>
            <person name="Du Y.Z."/>
            <person name="Fujiwara H."/>
            <person name="Lorenzen M."/>
            <person name="Maselli V."/>
            <person name="Osanai M."/>
            <person name="Park Y."/>
            <person name="Robertson H.M."/>
            <person name="Tu Z."/>
            <person name="Wang J.J."/>
            <person name="Wang S."/>
            <person name="Richards S."/>
            <person name="Song H."/>
            <person name="Zhang L."/>
            <person name="Sodergren E."/>
            <person name="Werner D."/>
            <person name="Stanke M."/>
            <person name="Morgenstern B."/>
            <person name="Solovyev V."/>
            <person name="Kosarev P."/>
            <person name="Brown G."/>
            <person name="Chen H.C."/>
            <person name="Ermolaeva O."/>
            <person name="Hlavina W."/>
            <person name="Kapustin Y."/>
            <person name="Kiryutin B."/>
            <person name="Kitts P."/>
            <person name="Maglott D."/>
            <person name="Pruitt K."/>
            <person name="Sapojnikov V."/>
            <person name="Souvorov A."/>
            <person name="Mackey A.J."/>
            <person name="Waterhouse R.M."/>
            <person name="Wyder S."/>
            <person name="Zdobnov E.M."/>
            <person name="Zdobnov E.M."/>
            <person name="Wyder S."/>
            <person name="Kriventseva E.V."/>
            <person name="Kadowaki T."/>
            <person name="Bork P."/>
            <person name="Aranda M."/>
            <person name="Bao R."/>
            <person name="Beermann A."/>
            <person name="Berns N."/>
            <person name="Bolognesi R."/>
            <person name="Bonneton F."/>
            <person name="Bopp D."/>
            <person name="Brown S.J."/>
            <person name="Bucher G."/>
            <person name="Butts T."/>
            <person name="Chaumot A."/>
            <person name="Denell R.E."/>
            <person name="Ferrier D.E."/>
            <person name="Friedrich M."/>
            <person name="Gordon C.M."/>
            <person name="Jindra M."/>
            <person name="Klingler M."/>
            <person name="Lan Q."/>
            <person name="Lattorff H.M."/>
            <person name="Laudet V."/>
            <person name="von Levetsow C."/>
            <person name="Liu Z."/>
            <person name="Lutz R."/>
            <person name="Lynch J.A."/>
            <person name="da Fonseca R.N."/>
            <person name="Posnien N."/>
            <person name="Reuter R."/>
            <person name="Roth S."/>
            <person name="Savard J."/>
            <person name="Schinko J.B."/>
            <person name="Schmitt C."/>
            <person name="Schoppmeier M."/>
            <person name="Schroder R."/>
            <person name="Shippy T.D."/>
            <person name="Simonnet F."/>
            <person name="Marques-Souza H."/>
            <person name="Tautz D."/>
            <person name="Tomoyasu Y."/>
            <person name="Trauner J."/>
            <person name="Van der Zee M."/>
            <person name="Vervoort M."/>
            <person name="Wittkopp N."/>
            <person name="Wimmer E.A."/>
            <person name="Yang X."/>
            <person name="Jones A.K."/>
            <person name="Sattelle D.B."/>
            <person name="Ebert P.R."/>
            <person name="Nelson D."/>
            <person name="Scott J.G."/>
            <person name="Beeman R.W."/>
            <person name="Muthukrishnan S."/>
            <person name="Kramer K.J."/>
            <person name="Arakane Y."/>
            <person name="Beeman R.W."/>
            <person name="Zhu Q."/>
            <person name="Hogenkamp D."/>
            <person name="Dixit R."/>
            <person name="Oppert B."/>
            <person name="Jiang H."/>
            <person name="Zou Z."/>
            <person name="Marshall J."/>
            <person name="Elpidina E."/>
            <person name="Vinokurov K."/>
            <person name="Oppert C."/>
            <person name="Zou Z."/>
            <person name="Evans J."/>
            <person name="Lu Z."/>
            <person name="Zhao P."/>
            <person name="Sumathipala N."/>
            <person name="Altincicek B."/>
            <person name="Vilcinskas A."/>
            <person name="Williams M."/>
            <person name="Hultmark D."/>
            <person name="Hetru C."/>
            <person name="Jiang H."/>
            <person name="Grimmelikhuijzen C.J."/>
            <person name="Hauser F."/>
            <person name="Cazzamali G."/>
            <person name="Williamson M."/>
            <person name="Park Y."/>
            <person name="Li B."/>
            <person name="Tanaka Y."/>
            <person name="Predel R."/>
            <person name="Neupert S."/>
            <person name="Schachtner J."/>
            <person name="Verleyen P."/>
            <person name="Raible F."/>
            <person name="Bork P."/>
            <person name="Friedrich M."/>
            <person name="Walden K.K."/>
            <person name="Robertson H.M."/>
            <person name="Angeli S."/>
            <person name="Foret S."/>
            <person name="Bucher G."/>
            <person name="Schuetz S."/>
            <person name="Maleszka R."/>
            <person name="Wimmer E.A."/>
            <person name="Beeman R.W."/>
            <person name="Lorenzen M."/>
            <person name="Tomoyasu Y."/>
            <person name="Miller S.C."/>
            <person name="Grossmann D."/>
            <person name="Bucher G."/>
        </authorList>
    </citation>
    <scope>NUCLEOTIDE SEQUENCE [LARGE SCALE GENOMIC DNA]</scope>
    <source>
        <strain evidence="9 10">Georgia GA2</strain>
    </source>
</reference>
<gene>
    <name evidence="9" type="primary">AUGUSTUS-3.0.2_04125</name>
    <name evidence="9" type="ORF">TcasGA2_TC004125</name>
</gene>
<evidence type="ECO:0000256" key="4">
    <source>
        <dbReference type="ARBA" id="ARBA00022723"/>
    </source>
</evidence>